<name>A0A0F9NKW4_9ZZZZ</name>
<protein>
    <recommendedName>
        <fullName evidence="2">CBM-cenC domain-containing protein</fullName>
    </recommendedName>
</protein>
<proteinExistence type="predicted"/>
<dbReference type="AlphaFoldDB" id="A0A0F9NKW4"/>
<organism evidence="1">
    <name type="scientific">marine sediment metagenome</name>
    <dbReference type="NCBI Taxonomy" id="412755"/>
    <lineage>
        <taxon>unclassified sequences</taxon>
        <taxon>metagenomes</taxon>
        <taxon>ecological metagenomes</taxon>
    </lineage>
</organism>
<dbReference type="Gene3D" id="2.60.120.260">
    <property type="entry name" value="Galactose-binding domain-like"/>
    <property type="match status" value="1"/>
</dbReference>
<comment type="caution">
    <text evidence="1">The sequence shown here is derived from an EMBL/GenBank/DDBJ whole genome shotgun (WGS) entry which is preliminary data.</text>
</comment>
<accession>A0A0F9NKW4</accession>
<dbReference type="EMBL" id="LAZR01004006">
    <property type="protein sequence ID" value="KKN12672.1"/>
    <property type="molecule type" value="Genomic_DNA"/>
</dbReference>
<sequence length="771" mass="85683">MGSEYTKRKHGIGVTSSSLSRVVGMVLAQKNGVPLYTVYDDEYLAQQSFTGVPGYGNLPSEKEIAMRQDDWRSGFGLHVYDSSDTKRYFASYNMDLRFKGMGILGGVATAVTFPTTDAPAIVDAGMELWDDVNTLTNWTKDEGTVTRDSNFKHEGNYSADLQDVGSNTEIHQDLATTQIQGRKFTFTCWVRSKNINDAFIRINDGVGTTDSSYHSGNETWEQLIVTRTFAQNASRLRLICHCDANNQENYFDEVAITRPSLGNPAVFAEFNNKLYMGMGKLLTKLNSAGNEFEGVYEFDADITDLAAFTDDKLYIALGTSTPYWEMTTGEALTENTLTVKQFDKFVVVHAAAPVMWGKDSTNTIRSTINPANGGTQWSAVTTVGSSAYAINSLVSDGASLFMIKGDRPFYLDSDGAVQVLTNRTRPIASSTGGTNSFFWDDALYMPFGTASLLENSEDGDLEWIDPALFSTNLGDFDGKIQAIAGDEQWLFAVVDNSSKIEVLAGRRETISGLTSWVWHPLTELTLAGCQAAFVSSIYQKRLWLASTSSGDSLYYIPLYANYGDVTNDINRSFQTNGYFITPRLHANFKGDVKAFTKITVELGHAYDADIYFECWHRRQGASTWVDAGDLKGSATDRRATLYFSNVSAEWIQLKFVGKTDDTTKTPILMDYDVRGILYPPQRNMIYCEVKIAEGQALGDGVLSKVDKDMITALDDARAATWPVLIKDIDGSSKYVKFLPINGQPRWYVFKDEKGRAIERRYKLLMQEVTLA</sequence>
<evidence type="ECO:0008006" key="2">
    <source>
        <dbReference type="Google" id="ProtNLM"/>
    </source>
</evidence>
<evidence type="ECO:0000313" key="1">
    <source>
        <dbReference type="EMBL" id="KKN12672.1"/>
    </source>
</evidence>
<gene>
    <name evidence="1" type="ORF">LCGC14_1014220</name>
</gene>
<reference evidence="1" key="1">
    <citation type="journal article" date="2015" name="Nature">
        <title>Complex archaea that bridge the gap between prokaryotes and eukaryotes.</title>
        <authorList>
            <person name="Spang A."/>
            <person name="Saw J.H."/>
            <person name="Jorgensen S.L."/>
            <person name="Zaremba-Niedzwiedzka K."/>
            <person name="Martijn J."/>
            <person name="Lind A.E."/>
            <person name="van Eijk R."/>
            <person name="Schleper C."/>
            <person name="Guy L."/>
            <person name="Ettema T.J."/>
        </authorList>
    </citation>
    <scope>NUCLEOTIDE SEQUENCE</scope>
</reference>